<dbReference type="PANTHER" id="PTHR35145:SF1">
    <property type="entry name" value="CYTOPLASMIC PROTEIN"/>
    <property type="match status" value="1"/>
</dbReference>
<protein>
    <submittedName>
        <fullName evidence="1">MmcQ/YjbR family DNA-binding protein</fullName>
    </submittedName>
</protein>
<dbReference type="Pfam" id="PF04237">
    <property type="entry name" value="YjbR"/>
    <property type="match status" value="1"/>
</dbReference>
<sequence length="120" mass="14117">MNQRMWIEQYIADEYGIMPVYLWQKFPNHAVFRHQNAKQKWFALVGRIDGRKLGLDRAGQTDFVNLKCHPEHVIFLRQAGLALPAYHMNKEHWLTIVLDNGFEQEELATLIDLSHDLTSK</sequence>
<dbReference type="SUPFAM" id="SSF142906">
    <property type="entry name" value="YjbR-like"/>
    <property type="match status" value="1"/>
</dbReference>
<dbReference type="RefSeq" id="WP_263076713.1">
    <property type="nucleotide sequence ID" value="NZ_CP089977.1"/>
</dbReference>
<dbReference type="InterPro" id="IPR058532">
    <property type="entry name" value="YjbR/MT2646/Rv2570-like"/>
</dbReference>
<dbReference type="InterPro" id="IPR007351">
    <property type="entry name" value="YjbR"/>
</dbReference>
<keyword evidence="1" id="KW-0238">DNA-binding</keyword>
<keyword evidence="2" id="KW-1185">Reference proteome</keyword>
<dbReference type="GO" id="GO:0003677">
    <property type="term" value="F:DNA binding"/>
    <property type="evidence" value="ECO:0007669"/>
    <property type="project" value="UniProtKB-KW"/>
</dbReference>
<dbReference type="InterPro" id="IPR038056">
    <property type="entry name" value="YjbR-like_sf"/>
</dbReference>
<gene>
    <name evidence="1" type="ORF">LU297_01810</name>
</gene>
<accession>A0ABY6F584</accession>
<evidence type="ECO:0000313" key="1">
    <source>
        <dbReference type="EMBL" id="UXZ05213.1"/>
    </source>
</evidence>
<dbReference type="PANTHER" id="PTHR35145">
    <property type="entry name" value="CYTOPLASMIC PROTEIN-RELATED"/>
    <property type="match status" value="1"/>
</dbReference>
<dbReference type="Proteomes" id="UP001063782">
    <property type="component" value="Chromosome"/>
</dbReference>
<dbReference type="Gene3D" id="3.90.1150.30">
    <property type="match status" value="1"/>
</dbReference>
<name>A0ABY6F584_9GAMM</name>
<evidence type="ECO:0000313" key="2">
    <source>
        <dbReference type="Proteomes" id="UP001063782"/>
    </source>
</evidence>
<proteinExistence type="predicted"/>
<dbReference type="EMBL" id="CP089977">
    <property type="protein sequence ID" value="UXZ05213.1"/>
    <property type="molecule type" value="Genomic_DNA"/>
</dbReference>
<organism evidence="1 2">
    <name type="scientific">Moraxella nasicaprae</name>
    <dbReference type="NCBI Taxonomy" id="2904122"/>
    <lineage>
        <taxon>Bacteria</taxon>
        <taxon>Pseudomonadati</taxon>
        <taxon>Pseudomonadota</taxon>
        <taxon>Gammaproteobacteria</taxon>
        <taxon>Moraxellales</taxon>
        <taxon>Moraxellaceae</taxon>
        <taxon>Moraxella</taxon>
    </lineage>
</organism>
<reference evidence="1" key="1">
    <citation type="submission" date="2021-12" db="EMBL/GenBank/DDBJ databases">
        <title>taxonomy of Moraxella sp. ZY201224.</title>
        <authorList>
            <person name="Li F."/>
        </authorList>
    </citation>
    <scope>NUCLEOTIDE SEQUENCE</scope>
    <source>
        <strain evidence="1">ZY201224</strain>
    </source>
</reference>